<evidence type="ECO:0000313" key="4">
    <source>
        <dbReference type="EMBL" id="KAJ8935078.1"/>
    </source>
</evidence>
<comment type="caution">
    <text evidence="4">The sequence shown here is derived from an EMBL/GenBank/DDBJ whole genome shotgun (WGS) entry which is preliminary data.</text>
</comment>
<dbReference type="AlphaFoldDB" id="A0AAV8X8D9"/>
<evidence type="ECO:0000259" key="3">
    <source>
        <dbReference type="Pfam" id="PF16041"/>
    </source>
</evidence>
<name>A0AAV8X8D9_9CUCU</name>
<proteinExistence type="predicted"/>
<keyword evidence="2" id="KW-0472">Membrane</keyword>
<keyword evidence="5" id="KW-1185">Reference proteome</keyword>
<keyword evidence="2" id="KW-1133">Transmembrane helix</keyword>
<feature type="transmembrane region" description="Helical" evidence="2">
    <location>
        <begin position="209"/>
        <end position="228"/>
    </location>
</feature>
<protein>
    <recommendedName>
        <fullName evidence="3">E3 ubiquitin-protein ligase APD1-4 middle domain-containing protein</fullName>
    </recommendedName>
</protein>
<keyword evidence="2" id="KW-0812">Transmembrane</keyword>
<dbReference type="PANTHER" id="PTHR39077">
    <property type="entry name" value="DUF4793 DOMAIN-CONTAINING PROTEIN"/>
    <property type="match status" value="1"/>
</dbReference>
<dbReference type="EMBL" id="JANEYF010003625">
    <property type="protein sequence ID" value="KAJ8935078.1"/>
    <property type="molecule type" value="Genomic_DNA"/>
</dbReference>
<dbReference type="PANTHER" id="PTHR39077:SF2">
    <property type="entry name" value="E3 UBIQUITIN-PROTEIN LIGASE APD1-4 MIDDLE DOMAIN-CONTAINING PROTEIN"/>
    <property type="match status" value="1"/>
</dbReference>
<evidence type="ECO:0000256" key="1">
    <source>
        <dbReference type="SAM" id="MobiDB-lite"/>
    </source>
</evidence>
<organism evidence="4 5">
    <name type="scientific">Rhamnusium bicolor</name>
    <dbReference type="NCBI Taxonomy" id="1586634"/>
    <lineage>
        <taxon>Eukaryota</taxon>
        <taxon>Metazoa</taxon>
        <taxon>Ecdysozoa</taxon>
        <taxon>Arthropoda</taxon>
        <taxon>Hexapoda</taxon>
        <taxon>Insecta</taxon>
        <taxon>Pterygota</taxon>
        <taxon>Neoptera</taxon>
        <taxon>Endopterygota</taxon>
        <taxon>Coleoptera</taxon>
        <taxon>Polyphaga</taxon>
        <taxon>Cucujiformia</taxon>
        <taxon>Chrysomeloidea</taxon>
        <taxon>Cerambycidae</taxon>
        <taxon>Lepturinae</taxon>
        <taxon>Rhagiini</taxon>
        <taxon>Rhamnusium</taxon>
    </lineage>
</organism>
<reference evidence="4" key="1">
    <citation type="journal article" date="2023" name="Insect Mol. Biol.">
        <title>Genome sequencing provides insights into the evolution of gene families encoding plant cell wall-degrading enzymes in longhorned beetles.</title>
        <authorList>
            <person name="Shin N.R."/>
            <person name="Okamura Y."/>
            <person name="Kirsch R."/>
            <person name="Pauchet Y."/>
        </authorList>
    </citation>
    <scope>NUCLEOTIDE SEQUENCE</scope>
    <source>
        <strain evidence="4">RBIC_L_NR</strain>
    </source>
</reference>
<dbReference type="Proteomes" id="UP001162156">
    <property type="component" value="Unassembled WGS sequence"/>
</dbReference>
<evidence type="ECO:0000313" key="5">
    <source>
        <dbReference type="Proteomes" id="UP001162156"/>
    </source>
</evidence>
<evidence type="ECO:0000256" key="2">
    <source>
        <dbReference type="SAM" id="Phobius"/>
    </source>
</evidence>
<accession>A0AAV8X8D9</accession>
<dbReference type="Pfam" id="PF16041">
    <property type="entry name" value="APD1-4_M"/>
    <property type="match status" value="1"/>
</dbReference>
<gene>
    <name evidence="4" type="ORF">NQ314_013023</name>
</gene>
<feature type="domain" description="E3 ubiquitin-protein ligase APD1-4 middle" evidence="3">
    <location>
        <begin position="117"/>
        <end position="226"/>
    </location>
</feature>
<sequence length="229" mass="26318">MISVDNLESGKSNTTHVRHYKRHIRKRKEKIEQLKRVLNEEKKSKRSISPLDVHIKHGGNAFNISTLLNAESNSVSSFETDLLVCYDGKILLTRGFLPSESCNNVDYLEKSNHMITEHLVASDGYYYYIFYSDNDFVRNDIHAVFDIYKPTYRFANTSSGTECINQTECKFSIPFMSDETVIVEVPTRDGIEHEDDDITWLTSTCNPRMGVYIIFPLLVLLLILACAFL</sequence>
<feature type="region of interest" description="Disordered" evidence="1">
    <location>
        <begin position="1"/>
        <end position="23"/>
    </location>
</feature>
<dbReference type="InterPro" id="IPR032010">
    <property type="entry name" value="APD1-4_M"/>
</dbReference>